<evidence type="ECO:0000256" key="8">
    <source>
        <dbReference type="ARBA" id="ARBA00023004"/>
    </source>
</evidence>
<dbReference type="RefSeq" id="WP_057798082.1">
    <property type="nucleotide sequence ID" value="NZ_BJZZ01000004.1"/>
</dbReference>
<dbReference type="GO" id="GO:0016818">
    <property type="term" value="F:hydrolase activity, acting on acid anhydrides, in phosphorus-containing anhydrides"/>
    <property type="evidence" value="ECO:0007669"/>
    <property type="project" value="InterPro"/>
</dbReference>
<dbReference type="InterPro" id="IPR006555">
    <property type="entry name" value="ATP-dep_Helicase_C"/>
</dbReference>
<dbReference type="GO" id="GO:0005524">
    <property type="term" value="F:ATP binding"/>
    <property type="evidence" value="ECO:0007669"/>
    <property type="project" value="UniProtKB-KW"/>
</dbReference>
<comment type="caution">
    <text evidence="15">The sequence shown here is derived from an EMBL/GenBank/DDBJ whole genome shotgun (WGS) entry which is preliminary data.</text>
</comment>
<keyword evidence="2" id="KW-0479">Metal-binding</keyword>
<dbReference type="InterPro" id="IPR011604">
    <property type="entry name" value="PDDEXK-like_dom_sf"/>
</dbReference>
<dbReference type="SMART" id="SM00491">
    <property type="entry name" value="HELICc2"/>
    <property type="match status" value="1"/>
</dbReference>
<evidence type="ECO:0000256" key="7">
    <source>
        <dbReference type="ARBA" id="ARBA00022840"/>
    </source>
</evidence>
<evidence type="ECO:0000256" key="1">
    <source>
        <dbReference type="ARBA" id="ARBA00022485"/>
    </source>
</evidence>
<dbReference type="PANTHER" id="PTHR11472:SF34">
    <property type="entry name" value="REGULATOR OF TELOMERE ELONGATION HELICASE 1"/>
    <property type="match status" value="1"/>
</dbReference>
<feature type="domain" description="Helicase ATP-binding" evidence="14">
    <location>
        <begin position="180"/>
        <end position="433"/>
    </location>
</feature>
<organism evidence="15 16">
    <name type="scientific">Pediococcus argentinicus</name>
    <dbReference type="NCBI Taxonomy" id="480391"/>
    <lineage>
        <taxon>Bacteria</taxon>
        <taxon>Bacillati</taxon>
        <taxon>Bacillota</taxon>
        <taxon>Bacilli</taxon>
        <taxon>Lactobacillales</taxon>
        <taxon>Lactobacillaceae</taxon>
        <taxon>Pediococcus</taxon>
    </lineage>
</organism>
<dbReference type="InterPro" id="IPR006554">
    <property type="entry name" value="Helicase-like_DEXD_c2"/>
</dbReference>
<evidence type="ECO:0000313" key="15">
    <source>
        <dbReference type="EMBL" id="KRO25964.1"/>
    </source>
</evidence>
<keyword evidence="16" id="KW-1185">Reference proteome</keyword>
<keyword evidence="5" id="KW-0378">Hydrolase</keyword>
<dbReference type="Pfam" id="PF06733">
    <property type="entry name" value="DEAD_2"/>
    <property type="match status" value="1"/>
</dbReference>
<comment type="similarity">
    <text evidence="13">Belongs to the helicase family. DinG subfamily.</text>
</comment>
<dbReference type="InterPro" id="IPR010614">
    <property type="entry name" value="RAD3-like_helicase_DEAD"/>
</dbReference>
<dbReference type="PANTHER" id="PTHR11472">
    <property type="entry name" value="DNA REPAIR DEAD HELICASE RAD3/XP-D SUBFAMILY MEMBER"/>
    <property type="match status" value="1"/>
</dbReference>
<keyword evidence="7" id="KW-0067">ATP-binding</keyword>
<dbReference type="Pfam" id="PF00270">
    <property type="entry name" value="DEAD"/>
    <property type="match status" value="1"/>
</dbReference>
<dbReference type="GO" id="GO:0006281">
    <property type="term" value="P:DNA repair"/>
    <property type="evidence" value="ECO:0007669"/>
    <property type="project" value="UniProtKB-KW"/>
</dbReference>
<dbReference type="EMBL" id="JQCQ01000004">
    <property type="protein sequence ID" value="KRO25964.1"/>
    <property type="molecule type" value="Genomic_DNA"/>
</dbReference>
<keyword evidence="3" id="KW-0547">Nucleotide-binding</keyword>
<dbReference type="InterPro" id="IPR011545">
    <property type="entry name" value="DEAD/DEAH_box_helicase_dom"/>
</dbReference>
<dbReference type="Gene3D" id="3.90.320.10">
    <property type="match status" value="1"/>
</dbReference>
<keyword evidence="10" id="KW-0238">DNA-binding</keyword>
<keyword evidence="1" id="KW-0004">4Fe-4S</keyword>
<keyword evidence="8" id="KW-0408">Iron</keyword>
<keyword evidence="9" id="KW-0411">Iron-sulfur</keyword>
<dbReference type="GO" id="GO:0046872">
    <property type="term" value="F:metal ion binding"/>
    <property type="evidence" value="ECO:0007669"/>
    <property type="project" value="UniProtKB-KW"/>
</dbReference>
<dbReference type="InterPro" id="IPR045028">
    <property type="entry name" value="DinG/Rad3-like"/>
</dbReference>
<evidence type="ECO:0000256" key="10">
    <source>
        <dbReference type="ARBA" id="ARBA00023125"/>
    </source>
</evidence>
<evidence type="ECO:0000313" key="16">
    <source>
        <dbReference type="Proteomes" id="UP000051249"/>
    </source>
</evidence>
<dbReference type="PROSITE" id="PS51193">
    <property type="entry name" value="HELICASE_ATP_BIND_2"/>
    <property type="match status" value="1"/>
</dbReference>
<dbReference type="Gene3D" id="3.40.50.300">
    <property type="entry name" value="P-loop containing nucleotide triphosphate hydrolases"/>
    <property type="match status" value="2"/>
</dbReference>
<name>A0A0R2NKV6_9LACO</name>
<keyword evidence="4" id="KW-0227">DNA damage</keyword>
<gene>
    <name evidence="15" type="ORF">IV88_GL001232</name>
</gene>
<dbReference type="GO" id="GO:0051539">
    <property type="term" value="F:4 iron, 4 sulfur cluster binding"/>
    <property type="evidence" value="ECO:0007669"/>
    <property type="project" value="UniProtKB-KW"/>
</dbReference>
<dbReference type="Gene3D" id="1.10.275.40">
    <property type="match status" value="1"/>
</dbReference>
<dbReference type="AlphaFoldDB" id="A0A0R2NKV6"/>
<keyword evidence="6" id="KW-0347">Helicase</keyword>
<keyword evidence="11" id="KW-0234">DNA repair</keyword>
<dbReference type="InterPro" id="IPR027417">
    <property type="entry name" value="P-loop_NTPase"/>
</dbReference>
<dbReference type="OrthoDB" id="9765586at2"/>
<evidence type="ECO:0000256" key="3">
    <source>
        <dbReference type="ARBA" id="ARBA00022741"/>
    </source>
</evidence>
<evidence type="ECO:0000256" key="5">
    <source>
        <dbReference type="ARBA" id="ARBA00022801"/>
    </source>
</evidence>
<evidence type="ECO:0000259" key="14">
    <source>
        <dbReference type="PROSITE" id="PS51193"/>
    </source>
</evidence>
<dbReference type="InterPro" id="IPR014013">
    <property type="entry name" value="Helic_SF1/SF2_ATP-bd_DinG/Rad3"/>
</dbReference>
<dbReference type="SUPFAM" id="SSF52540">
    <property type="entry name" value="P-loop containing nucleoside triphosphate hydrolases"/>
    <property type="match status" value="1"/>
</dbReference>
<evidence type="ECO:0000256" key="4">
    <source>
        <dbReference type="ARBA" id="ARBA00022763"/>
    </source>
</evidence>
<evidence type="ECO:0000256" key="13">
    <source>
        <dbReference type="ARBA" id="ARBA00038058"/>
    </source>
</evidence>
<dbReference type="GO" id="GO:0003677">
    <property type="term" value="F:DNA binding"/>
    <property type="evidence" value="ECO:0007669"/>
    <property type="project" value="UniProtKB-KW"/>
</dbReference>
<evidence type="ECO:0000256" key="12">
    <source>
        <dbReference type="ARBA" id="ARBA00023235"/>
    </source>
</evidence>
<dbReference type="Proteomes" id="UP000051249">
    <property type="component" value="Unassembled WGS sequence"/>
</dbReference>
<dbReference type="PATRIC" id="fig|480391.4.peg.1249"/>
<evidence type="ECO:0000256" key="2">
    <source>
        <dbReference type="ARBA" id="ARBA00022723"/>
    </source>
</evidence>
<dbReference type="InterPro" id="IPR042493">
    <property type="entry name" value="XPD_DNA_FeS"/>
</dbReference>
<evidence type="ECO:0000256" key="11">
    <source>
        <dbReference type="ARBA" id="ARBA00023204"/>
    </source>
</evidence>
<sequence length="787" mass="91112">MADIKIGIRQLVEFVLRAGDLNEQGNSQNTALIGARIHRQLQKERSADYQKEYYVKRMVDLDGDDYVIDGRADGIIADEDHLWIEEIKTSDPAFKDLSENTLTLYWAQAKVYGAILTQDLDYEKVTLRLTYYQRPTDEITTEEHEYTREELREFFDGLVAEYEYWIKLRNDWRIVRNDSIKDLSFPFSEYRNGQRDLAVAVYKTILTEQRLFVEAPTGTGKTISTLFPTVKAVGEEQIDRIFYLTAKQSTRKVAEDATDLMVEQGLKIKSITLTAKDKMIFPEEVDVKPENNPYMVGYYDRVKDGLKDVLENENQLGRENIQAYAKKHMLDPFEFSLDLSLFCDLIICDYNYLFDPMVYLQRFFAVEDKNNFFLIDEAHNLVSRSRSMYSATLTEQAVLDAESNEKTSTGNVDKKLLKKRMTQVDNEFQLIRNTFDEQGQDLLTDRDPLSSLERALLNFNEAAREWLPKQPDNDFTDSILELFFASNKYLKISEFFDESYRLLISKDENRNLVIQEQILDPSPYLDESLSKGRGAIFFSATLSPVDYYQDTLGSEDGLVLQMDSPFADLQQNIIVTSYVNTKYAFRQQNIPNIMDSIEILVQQKSGHYLIFCPSYGFMNEIVAAFEMVHPEIDTIVQNNQMNDADRREFMERFENSLDQTLVGFAVLGGLFSEGIDLTEDQLIGVGIVSVGLPGLSEERSLLQEYFDEKNGHGFEYAYQLPGMNHVLQAAGRLIRTSRDRGNVVLMDQRFGTTRYLKLFPKHWHNFKRANSTDQLKNIISDFWKNED</sequence>
<protein>
    <recommendedName>
        <fullName evidence="14">Helicase ATP-binding domain-containing protein</fullName>
    </recommendedName>
</protein>
<evidence type="ECO:0000256" key="6">
    <source>
        <dbReference type="ARBA" id="ARBA00022806"/>
    </source>
</evidence>
<reference evidence="15 16" key="1">
    <citation type="journal article" date="2015" name="Genome Announc.">
        <title>Expanding the biotechnology potential of lactobacilli through comparative genomics of 213 strains and associated genera.</title>
        <authorList>
            <person name="Sun Z."/>
            <person name="Harris H.M."/>
            <person name="McCann A."/>
            <person name="Guo C."/>
            <person name="Argimon S."/>
            <person name="Zhang W."/>
            <person name="Yang X."/>
            <person name="Jeffery I.B."/>
            <person name="Cooney J.C."/>
            <person name="Kagawa T.F."/>
            <person name="Liu W."/>
            <person name="Song Y."/>
            <person name="Salvetti E."/>
            <person name="Wrobel A."/>
            <person name="Rasinkangas P."/>
            <person name="Parkhill J."/>
            <person name="Rea M.C."/>
            <person name="O'Sullivan O."/>
            <person name="Ritari J."/>
            <person name="Douillard F.P."/>
            <person name="Paul Ross R."/>
            <person name="Yang R."/>
            <person name="Briner A.E."/>
            <person name="Felis G.E."/>
            <person name="de Vos W.M."/>
            <person name="Barrangou R."/>
            <person name="Klaenhammer T.R."/>
            <person name="Caufield P.W."/>
            <person name="Cui Y."/>
            <person name="Zhang H."/>
            <person name="O'Toole P.W."/>
        </authorList>
    </citation>
    <scope>NUCLEOTIDE SEQUENCE [LARGE SCALE GENOMIC DNA]</scope>
    <source>
        <strain evidence="15 16">DSM 23026</strain>
    </source>
</reference>
<dbReference type="Pfam" id="PF13307">
    <property type="entry name" value="Helicase_C_2"/>
    <property type="match status" value="1"/>
</dbReference>
<keyword evidence="12" id="KW-0413">Isomerase</keyword>
<dbReference type="SMART" id="SM00488">
    <property type="entry name" value="DEXDc2"/>
    <property type="match status" value="1"/>
</dbReference>
<evidence type="ECO:0000256" key="9">
    <source>
        <dbReference type="ARBA" id="ARBA00023014"/>
    </source>
</evidence>
<proteinExistence type="inferred from homology"/>
<dbReference type="Gene3D" id="1.10.30.20">
    <property type="entry name" value="Bacterial XPD DNA helicase, FeS cluster domain"/>
    <property type="match status" value="1"/>
</dbReference>
<accession>A0A0R2NKV6</accession>
<dbReference type="GO" id="GO:0003678">
    <property type="term" value="F:DNA helicase activity"/>
    <property type="evidence" value="ECO:0007669"/>
    <property type="project" value="InterPro"/>
</dbReference>